<keyword evidence="4" id="KW-0804">Transcription</keyword>
<dbReference type="Proteomes" id="UP001595539">
    <property type="component" value="Unassembled WGS sequence"/>
</dbReference>
<organism evidence="6 7">
    <name type="scientific">Paracoccus angustae</name>
    <dbReference type="NCBI Taxonomy" id="1671480"/>
    <lineage>
        <taxon>Bacteria</taxon>
        <taxon>Pseudomonadati</taxon>
        <taxon>Pseudomonadota</taxon>
        <taxon>Alphaproteobacteria</taxon>
        <taxon>Rhodobacterales</taxon>
        <taxon>Paracoccaceae</taxon>
        <taxon>Paracoccus</taxon>
    </lineage>
</organism>
<dbReference type="InterPro" id="IPR000847">
    <property type="entry name" value="LysR_HTH_N"/>
</dbReference>
<accession>A0ABV7TZB7</accession>
<dbReference type="Gene3D" id="3.40.190.290">
    <property type="match status" value="1"/>
</dbReference>
<dbReference type="SUPFAM" id="SSF46785">
    <property type="entry name" value="Winged helix' DNA-binding domain"/>
    <property type="match status" value="1"/>
</dbReference>
<protein>
    <submittedName>
        <fullName evidence="6">LysR family transcriptional regulator ArgP</fullName>
    </submittedName>
</protein>
<dbReference type="SUPFAM" id="SSF53850">
    <property type="entry name" value="Periplasmic binding protein-like II"/>
    <property type="match status" value="1"/>
</dbReference>
<dbReference type="InterPro" id="IPR036388">
    <property type="entry name" value="WH-like_DNA-bd_sf"/>
</dbReference>
<reference evidence="7" key="1">
    <citation type="journal article" date="2019" name="Int. J. Syst. Evol. Microbiol.">
        <title>The Global Catalogue of Microorganisms (GCM) 10K type strain sequencing project: providing services to taxonomists for standard genome sequencing and annotation.</title>
        <authorList>
            <consortium name="The Broad Institute Genomics Platform"/>
            <consortium name="The Broad Institute Genome Sequencing Center for Infectious Disease"/>
            <person name="Wu L."/>
            <person name="Ma J."/>
        </authorList>
    </citation>
    <scope>NUCLEOTIDE SEQUENCE [LARGE SCALE GENOMIC DNA]</scope>
    <source>
        <strain evidence="7">KCTC 42473</strain>
    </source>
</reference>
<dbReference type="PROSITE" id="PS50931">
    <property type="entry name" value="HTH_LYSR"/>
    <property type="match status" value="1"/>
</dbReference>
<dbReference type="InterPro" id="IPR050176">
    <property type="entry name" value="LTTR"/>
</dbReference>
<sequence length="296" mass="31515">MNRAYPDEAELMLDYPAVAALAEIIRHGSFEAAAAVLHVTPSAVSQRLRSLENRMGTVLIDRGPPVAATEQGLRLAAHLDQVRLLESALALPQDRPVLRLAVNADSLASWAMPALAAAPGLLDLTIDDQDHALDWLKGGMVAAALTSDSRPVTGCDSLRLGTLRYRAVASPAFAARHFARGVTAEALSLAPSLCFNAKDTLQTRWVQALTGSRVVLPMHRIPSAHGFAAASRLGIGWGMNPELMIRDDLDKGSLIDLAPDLPLDVPLCWQFSRIAAPALAPLTEAIKKAAKAALLP</sequence>
<keyword evidence="2" id="KW-0805">Transcription regulation</keyword>
<gene>
    <name evidence="6" type="ORF">ACFOM8_00800</name>
</gene>
<dbReference type="RefSeq" id="WP_377758406.1">
    <property type="nucleotide sequence ID" value="NZ_JBHRXY010000001.1"/>
</dbReference>
<comment type="similarity">
    <text evidence="1">Belongs to the LysR transcriptional regulatory family.</text>
</comment>
<evidence type="ECO:0000256" key="1">
    <source>
        <dbReference type="ARBA" id="ARBA00009437"/>
    </source>
</evidence>
<dbReference type="Gene3D" id="1.10.10.10">
    <property type="entry name" value="Winged helix-like DNA-binding domain superfamily/Winged helix DNA-binding domain"/>
    <property type="match status" value="1"/>
</dbReference>
<proteinExistence type="inferred from homology"/>
<dbReference type="Pfam" id="PF03466">
    <property type="entry name" value="LysR_substrate"/>
    <property type="match status" value="1"/>
</dbReference>
<feature type="domain" description="HTH lysR-type" evidence="5">
    <location>
        <begin position="13"/>
        <end position="69"/>
    </location>
</feature>
<dbReference type="PANTHER" id="PTHR30579:SF2">
    <property type="entry name" value="HTH-TYPE TRANSCRIPTIONAL REGULATOR ARGP"/>
    <property type="match status" value="1"/>
</dbReference>
<dbReference type="NCBIfam" id="TIGR03298">
    <property type="entry name" value="argP"/>
    <property type="match status" value="1"/>
</dbReference>
<evidence type="ECO:0000259" key="5">
    <source>
        <dbReference type="PROSITE" id="PS50931"/>
    </source>
</evidence>
<evidence type="ECO:0000313" key="6">
    <source>
        <dbReference type="EMBL" id="MFC3627977.1"/>
    </source>
</evidence>
<dbReference type="Pfam" id="PF00126">
    <property type="entry name" value="HTH_1"/>
    <property type="match status" value="1"/>
</dbReference>
<comment type="caution">
    <text evidence="6">The sequence shown here is derived from an EMBL/GenBank/DDBJ whole genome shotgun (WGS) entry which is preliminary data.</text>
</comment>
<dbReference type="NCBIfam" id="NF002964">
    <property type="entry name" value="PRK03635.1"/>
    <property type="match status" value="1"/>
</dbReference>
<evidence type="ECO:0000256" key="3">
    <source>
        <dbReference type="ARBA" id="ARBA00023125"/>
    </source>
</evidence>
<dbReference type="InterPro" id="IPR036390">
    <property type="entry name" value="WH_DNA-bd_sf"/>
</dbReference>
<dbReference type="PANTHER" id="PTHR30579">
    <property type="entry name" value="TRANSCRIPTIONAL REGULATOR"/>
    <property type="match status" value="1"/>
</dbReference>
<dbReference type="InterPro" id="IPR017685">
    <property type="entry name" value="ArgP"/>
</dbReference>
<keyword evidence="7" id="KW-1185">Reference proteome</keyword>
<dbReference type="EMBL" id="JBHRXY010000001">
    <property type="protein sequence ID" value="MFC3627977.1"/>
    <property type="molecule type" value="Genomic_DNA"/>
</dbReference>
<evidence type="ECO:0000256" key="2">
    <source>
        <dbReference type="ARBA" id="ARBA00023015"/>
    </source>
</evidence>
<keyword evidence="3" id="KW-0238">DNA-binding</keyword>
<name>A0ABV7TZB7_9RHOB</name>
<evidence type="ECO:0000313" key="7">
    <source>
        <dbReference type="Proteomes" id="UP001595539"/>
    </source>
</evidence>
<dbReference type="InterPro" id="IPR005119">
    <property type="entry name" value="LysR_subst-bd"/>
</dbReference>
<evidence type="ECO:0000256" key="4">
    <source>
        <dbReference type="ARBA" id="ARBA00023163"/>
    </source>
</evidence>